<gene>
    <name evidence="2" type="ORF">AVDCRST_MAG08-2530</name>
</gene>
<evidence type="ECO:0000256" key="1">
    <source>
        <dbReference type="SAM" id="SignalP"/>
    </source>
</evidence>
<accession>A0A6J4IR10</accession>
<proteinExistence type="predicted"/>
<feature type="chain" id="PRO_5026677331" description="Lipoprotein" evidence="1">
    <location>
        <begin position="24"/>
        <end position="200"/>
    </location>
</feature>
<evidence type="ECO:0008006" key="3">
    <source>
        <dbReference type="Google" id="ProtNLM"/>
    </source>
</evidence>
<dbReference type="PROSITE" id="PS51257">
    <property type="entry name" value="PROKAR_LIPOPROTEIN"/>
    <property type="match status" value="1"/>
</dbReference>
<dbReference type="EMBL" id="CADCTG010000184">
    <property type="protein sequence ID" value="CAA9257194.1"/>
    <property type="molecule type" value="Genomic_DNA"/>
</dbReference>
<protein>
    <recommendedName>
        <fullName evidence="3">Lipoprotein</fullName>
    </recommendedName>
</protein>
<dbReference type="AlphaFoldDB" id="A0A6J4IR10"/>
<keyword evidence="1" id="KW-0732">Signal</keyword>
<evidence type="ECO:0000313" key="2">
    <source>
        <dbReference type="EMBL" id="CAA9257194.1"/>
    </source>
</evidence>
<reference evidence="2" key="1">
    <citation type="submission" date="2020-02" db="EMBL/GenBank/DDBJ databases">
        <authorList>
            <person name="Meier V. D."/>
        </authorList>
    </citation>
    <scope>NUCLEOTIDE SEQUENCE</scope>
    <source>
        <strain evidence="2">AVDCRST_MAG08</strain>
    </source>
</reference>
<organism evidence="2">
    <name type="scientific">uncultured Acetobacteraceae bacterium</name>
    <dbReference type="NCBI Taxonomy" id="169975"/>
    <lineage>
        <taxon>Bacteria</taxon>
        <taxon>Pseudomonadati</taxon>
        <taxon>Pseudomonadota</taxon>
        <taxon>Alphaproteobacteria</taxon>
        <taxon>Acetobacterales</taxon>
        <taxon>Acetobacteraceae</taxon>
        <taxon>environmental samples</taxon>
    </lineage>
</organism>
<sequence>MRRFRALLSTMAMAGLCGCTATAEHRPHHAVAIHSEPAGAACLLTGAAEPITEVAATPAVVRLPQSPRDVRVFCTSPGRAPVAATLPAEMDAKQVTGTMVAFGAGPALAGLMVGAGYRYAPTLNVALPPMRFASAQDRDRFFADRTAESRRHFDQPIRVNKGMCRADEFGCQHMIAEMERARDEELARLEKLREVTPASP</sequence>
<name>A0A6J4IR10_9PROT</name>
<feature type="signal peptide" evidence="1">
    <location>
        <begin position="1"/>
        <end position="23"/>
    </location>
</feature>